<evidence type="ECO:0000256" key="1">
    <source>
        <dbReference type="SAM" id="MobiDB-lite"/>
    </source>
</evidence>
<reference evidence="2" key="1">
    <citation type="submission" date="2023-11" db="EMBL/GenBank/DDBJ databases">
        <title>Genome assemblies of two species of porcelain crab, Petrolisthes cinctipes and Petrolisthes manimaculis (Anomura: Porcellanidae).</title>
        <authorList>
            <person name="Angst P."/>
        </authorList>
    </citation>
    <scope>NUCLEOTIDE SEQUENCE</scope>
    <source>
        <strain evidence="2">PB745_02</strain>
        <tissue evidence="2">Gill</tissue>
    </source>
</reference>
<organism evidence="2 3">
    <name type="scientific">Petrolisthes manimaculis</name>
    <dbReference type="NCBI Taxonomy" id="1843537"/>
    <lineage>
        <taxon>Eukaryota</taxon>
        <taxon>Metazoa</taxon>
        <taxon>Ecdysozoa</taxon>
        <taxon>Arthropoda</taxon>
        <taxon>Crustacea</taxon>
        <taxon>Multicrustacea</taxon>
        <taxon>Malacostraca</taxon>
        <taxon>Eumalacostraca</taxon>
        <taxon>Eucarida</taxon>
        <taxon>Decapoda</taxon>
        <taxon>Pleocyemata</taxon>
        <taxon>Anomura</taxon>
        <taxon>Galatheoidea</taxon>
        <taxon>Porcellanidae</taxon>
        <taxon>Petrolisthes</taxon>
    </lineage>
</organism>
<dbReference type="EMBL" id="JAWZYT010000784">
    <property type="protein sequence ID" value="KAK4319049.1"/>
    <property type="molecule type" value="Genomic_DNA"/>
</dbReference>
<keyword evidence="3" id="KW-1185">Reference proteome</keyword>
<gene>
    <name evidence="2" type="ORF">Pmani_009976</name>
</gene>
<evidence type="ECO:0000313" key="2">
    <source>
        <dbReference type="EMBL" id="KAK4319049.1"/>
    </source>
</evidence>
<feature type="region of interest" description="Disordered" evidence="1">
    <location>
        <begin position="60"/>
        <end position="86"/>
    </location>
</feature>
<feature type="compositionally biased region" description="Polar residues" evidence="1">
    <location>
        <begin position="10"/>
        <end position="42"/>
    </location>
</feature>
<sequence length="86" mass="9396">MVPTSEPRKSSTCSLDTNTTDKSNRPLNTASRHPNTVLQPLNTASQPATITAYQQLSYTASRHPSYTASQPVHNQSLSTHHHSIPT</sequence>
<feature type="compositionally biased region" description="Polar residues" evidence="1">
    <location>
        <begin position="60"/>
        <end position="78"/>
    </location>
</feature>
<proteinExistence type="predicted"/>
<protein>
    <submittedName>
        <fullName evidence="2">Uncharacterized protein</fullName>
    </submittedName>
</protein>
<feature type="region of interest" description="Disordered" evidence="1">
    <location>
        <begin position="1"/>
        <end position="42"/>
    </location>
</feature>
<evidence type="ECO:0000313" key="3">
    <source>
        <dbReference type="Proteomes" id="UP001292094"/>
    </source>
</evidence>
<name>A0AAE1Q3Z4_9EUCA</name>
<comment type="caution">
    <text evidence="2">The sequence shown here is derived from an EMBL/GenBank/DDBJ whole genome shotgun (WGS) entry which is preliminary data.</text>
</comment>
<accession>A0AAE1Q3Z4</accession>
<dbReference type="AlphaFoldDB" id="A0AAE1Q3Z4"/>
<dbReference type="Proteomes" id="UP001292094">
    <property type="component" value="Unassembled WGS sequence"/>
</dbReference>